<dbReference type="Gene3D" id="3.30.565.10">
    <property type="entry name" value="Histidine kinase-like ATPase, C-terminal domain"/>
    <property type="match status" value="1"/>
</dbReference>
<organism evidence="8 9">
    <name type="scientific">Bradyrhizobium niftali</name>
    <dbReference type="NCBI Taxonomy" id="2560055"/>
    <lineage>
        <taxon>Bacteria</taxon>
        <taxon>Pseudomonadati</taxon>
        <taxon>Pseudomonadota</taxon>
        <taxon>Alphaproteobacteria</taxon>
        <taxon>Hyphomicrobiales</taxon>
        <taxon>Nitrobacteraceae</taxon>
        <taxon>Bradyrhizobium</taxon>
    </lineage>
</organism>
<dbReference type="Pfam" id="PF02518">
    <property type="entry name" value="HATPase_c"/>
    <property type="match status" value="1"/>
</dbReference>
<sequence length="77" mass="8059">VGHVHLAVTDCGVGIAENDADRVLDPFFTTKSTGLGMGLSICRSIVESHGGRLSMVHKNGPGATFQFALPLHKEAVS</sequence>
<accession>A0A4Y9LFE5</accession>
<evidence type="ECO:0000256" key="5">
    <source>
        <dbReference type="ARBA" id="ARBA00023012"/>
    </source>
</evidence>
<feature type="domain" description="Histidine kinase" evidence="6">
    <location>
        <begin position="1"/>
        <end position="73"/>
    </location>
</feature>
<dbReference type="SUPFAM" id="SSF55874">
    <property type="entry name" value="ATPase domain of HSP90 chaperone/DNA topoisomerase II/histidine kinase"/>
    <property type="match status" value="1"/>
</dbReference>
<evidence type="ECO:0000313" key="8">
    <source>
        <dbReference type="EMBL" id="TFV42191.1"/>
    </source>
</evidence>
<evidence type="ECO:0000256" key="4">
    <source>
        <dbReference type="ARBA" id="ARBA00022777"/>
    </source>
</evidence>
<keyword evidence="5" id="KW-0902">Two-component regulatory system</keyword>
<gene>
    <name evidence="8" type="ORF">E4K65_34710</name>
    <name evidence="7" type="ORF">E4K65_40465</name>
</gene>
<evidence type="ECO:0000259" key="6">
    <source>
        <dbReference type="PROSITE" id="PS50109"/>
    </source>
</evidence>
<dbReference type="OrthoDB" id="9789238at2"/>
<protein>
    <recommendedName>
        <fullName evidence="2">histidine kinase</fullName>
        <ecNumber evidence="2">2.7.13.3</ecNumber>
    </recommendedName>
</protein>
<dbReference type="EC" id="2.7.13.3" evidence="2"/>
<dbReference type="InterPro" id="IPR004358">
    <property type="entry name" value="Sig_transdc_His_kin-like_C"/>
</dbReference>
<comment type="caution">
    <text evidence="8">The sequence shown here is derived from an EMBL/GenBank/DDBJ whole genome shotgun (WGS) entry which is preliminary data.</text>
</comment>
<evidence type="ECO:0000256" key="2">
    <source>
        <dbReference type="ARBA" id="ARBA00012438"/>
    </source>
</evidence>
<dbReference type="InterPro" id="IPR003594">
    <property type="entry name" value="HATPase_dom"/>
</dbReference>
<name>A0A4Y9LFE5_9BRAD</name>
<dbReference type="EMBL" id="SPQT01000037">
    <property type="protein sequence ID" value="TFV39068.1"/>
    <property type="molecule type" value="Genomic_DNA"/>
</dbReference>
<comment type="catalytic activity">
    <reaction evidence="1">
        <text>ATP + protein L-histidine = ADP + protein N-phospho-L-histidine.</text>
        <dbReference type="EC" id="2.7.13.3"/>
    </reaction>
</comment>
<dbReference type="Proteomes" id="UP000297966">
    <property type="component" value="Unassembled WGS sequence"/>
</dbReference>
<feature type="non-terminal residue" evidence="8">
    <location>
        <position position="1"/>
    </location>
</feature>
<reference evidence="8 9" key="1">
    <citation type="submission" date="2019-03" db="EMBL/GenBank/DDBJ databases">
        <title>Bradyrhizobium diversity isolated from nodules of Chamaecrista fasciculata.</title>
        <authorList>
            <person name="Klepa M.S."/>
            <person name="Urquiaga M.O."/>
            <person name="Hungria M."/>
            <person name="Delamuta J.R."/>
        </authorList>
    </citation>
    <scope>NUCLEOTIDE SEQUENCE [LARGE SCALE GENOMIC DNA]</scope>
    <source>
        <strain evidence="8 9">CNPSo 3448</strain>
    </source>
</reference>
<dbReference type="GO" id="GO:0000160">
    <property type="term" value="P:phosphorelay signal transduction system"/>
    <property type="evidence" value="ECO:0007669"/>
    <property type="project" value="UniProtKB-KW"/>
</dbReference>
<dbReference type="EMBL" id="SPQT01000027">
    <property type="protein sequence ID" value="TFV42191.1"/>
    <property type="molecule type" value="Genomic_DNA"/>
</dbReference>
<dbReference type="InterPro" id="IPR050736">
    <property type="entry name" value="Sensor_HK_Regulatory"/>
</dbReference>
<evidence type="ECO:0000256" key="3">
    <source>
        <dbReference type="ARBA" id="ARBA00022679"/>
    </source>
</evidence>
<proteinExistence type="predicted"/>
<dbReference type="PROSITE" id="PS50109">
    <property type="entry name" value="HIS_KIN"/>
    <property type="match status" value="1"/>
</dbReference>
<keyword evidence="4 8" id="KW-0418">Kinase</keyword>
<dbReference type="PANTHER" id="PTHR43711:SF1">
    <property type="entry name" value="HISTIDINE KINASE 1"/>
    <property type="match status" value="1"/>
</dbReference>
<evidence type="ECO:0000313" key="9">
    <source>
        <dbReference type="Proteomes" id="UP000297966"/>
    </source>
</evidence>
<dbReference type="PANTHER" id="PTHR43711">
    <property type="entry name" value="TWO-COMPONENT HISTIDINE KINASE"/>
    <property type="match status" value="1"/>
</dbReference>
<evidence type="ECO:0000313" key="7">
    <source>
        <dbReference type="EMBL" id="TFV39068.1"/>
    </source>
</evidence>
<dbReference type="InterPro" id="IPR036890">
    <property type="entry name" value="HATPase_C_sf"/>
</dbReference>
<dbReference type="GO" id="GO:0004673">
    <property type="term" value="F:protein histidine kinase activity"/>
    <property type="evidence" value="ECO:0007669"/>
    <property type="project" value="UniProtKB-EC"/>
</dbReference>
<dbReference type="RefSeq" id="WP_135177966.1">
    <property type="nucleotide sequence ID" value="NZ_SPQT01000027.1"/>
</dbReference>
<dbReference type="SMART" id="SM00387">
    <property type="entry name" value="HATPase_c"/>
    <property type="match status" value="1"/>
</dbReference>
<evidence type="ECO:0000256" key="1">
    <source>
        <dbReference type="ARBA" id="ARBA00000085"/>
    </source>
</evidence>
<dbReference type="AlphaFoldDB" id="A0A4Y9LFE5"/>
<dbReference type="InterPro" id="IPR005467">
    <property type="entry name" value="His_kinase_dom"/>
</dbReference>
<keyword evidence="3" id="KW-0808">Transferase</keyword>
<keyword evidence="9" id="KW-1185">Reference proteome</keyword>
<dbReference type="PRINTS" id="PR00344">
    <property type="entry name" value="BCTRLSENSOR"/>
</dbReference>